<dbReference type="KEGG" id="smo:SELMODRAFT_402372"/>
<protein>
    <submittedName>
        <fullName evidence="8">Uncharacterized protein</fullName>
    </submittedName>
</protein>
<reference evidence="8 9" key="1">
    <citation type="journal article" date="2011" name="Science">
        <title>The Selaginella genome identifies genetic changes associated with the evolution of vascular plants.</title>
        <authorList>
            <person name="Banks J.A."/>
            <person name="Nishiyama T."/>
            <person name="Hasebe M."/>
            <person name="Bowman J.L."/>
            <person name="Gribskov M."/>
            <person name="dePamphilis C."/>
            <person name="Albert V.A."/>
            <person name="Aono N."/>
            <person name="Aoyama T."/>
            <person name="Ambrose B.A."/>
            <person name="Ashton N.W."/>
            <person name="Axtell M.J."/>
            <person name="Barker E."/>
            <person name="Barker M.S."/>
            <person name="Bennetzen J.L."/>
            <person name="Bonawitz N.D."/>
            <person name="Chapple C."/>
            <person name="Cheng C."/>
            <person name="Correa L.G."/>
            <person name="Dacre M."/>
            <person name="DeBarry J."/>
            <person name="Dreyer I."/>
            <person name="Elias M."/>
            <person name="Engstrom E.M."/>
            <person name="Estelle M."/>
            <person name="Feng L."/>
            <person name="Finet C."/>
            <person name="Floyd S.K."/>
            <person name="Frommer W.B."/>
            <person name="Fujita T."/>
            <person name="Gramzow L."/>
            <person name="Gutensohn M."/>
            <person name="Harholt J."/>
            <person name="Hattori M."/>
            <person name="Heyl A."/>
            <person name="Hirai T."/>
            <person name="Hiwatashi Y."/>
            <person name="Ishikawa M."/>
            <person name="Iwata M."/>
            <person name="Karol K.G."/>
            <person name="Koehler B."/>
            <person name="Kolukisaoglu U."/>
            <person name="Kubo M."/>
            <person name="Kurata T."/>
            <person name="Lalonde S."/>
            <person name="Li K."/>
            <person name="Li Y."/>
            <person name="Litt A."/>
            <person name="Lyons E."/>
            <person name="Manning G."/>
            <person name="Maruyama T."/>
            <person name="Michael T.P."/>
            <person name="Mikami K."/>
            <person name="Miyazaki S."/>
            <person name="Morinaga S."/>
            <person name="Murata T."/>
            <person name="Mueller-Roeber B."/>
            <person name="Nelson D.R."/>
            <person name="Obara M."/>
            <person name="Oguri Y."/>
            <person name="Olmstead R.G."/>
            <person name="Onodera N."/>
            <person name="Petersen B.L."/>
            <person name="Pils B."/>
            <person name="Prigge M."/>
            <person name="Rensing S.A."/>
            <person name="Riano-Pachon D.M."/>
            <person name="Roberts A.W."/>
            <person name="Sato Y."/>
            <person name="Scheller H.V."/>
            <person name="Schulz B."/>
            <person name="Schulz C."/>
            <person name="Shakirov E.V."/>
            <person name="Shibagaki N."/>
            <person name="Shinohara N."/>
            <person name="Shippen D.E."/>
            <person name="Soerensen I."/>
            <person name="Sotooka R."/>
            <person name="Sugimoto N."/>
            <person name="Sugita M."/>
            <person name="Sumikawa N."/>
            <person name="Tanurdzic M."/>
            <person name="Theissen G."/>
            <person name="Ulvskov P."/>
            <person name="Wakazuki S."/>
            <person name="Weng J.K."/>
            <person name="Willats W.W."/>
            <person name="Wipf D."/>
            <person name="Wolf P.G."/>
            <person name="Yang L."/>
            <person name="Zimmer A.D."/>
            <person name="Zhu Q."/>
            <person name="Mitros T."/>
            <person name="Hellsten U."/>
            <person name="Loque D."/>
            <person name="Otillar R."/>
            <person name="Salamov A."/>
            <person name="Schmutz J."/>
            <person name="Shapiro H."/>
            <person name="Lindquist E."/>
            <person name="Lucas S."/>
            <person name="Rokhsar D."/>
            <person name="Grigoriev I.V."/>
        </authorList>
    </citation>
    <scope>NUCLEOTIDE SEQUENCE [LARGE SCALE GENOMIC DNA]</scope>
</reference>
<dbReference type="InterPro" id="IPR008672">
    <property type="entry name" value="Mad1"/>
</dbReference>
<comment type="subcellular location">
    <subcellularLocation>
        <location evidence="1">Nucleus</location>
    </subcellularLocation>
</comment>
<keyword evidence="7" id="KW-0175">Coiled coil</keyword>
<name>D8QQF2_SELML</name>
<dbReference type="GO" id="GO:0005635">
    <property type="term" value="C:nuclear envelope"/>
    <property type="evidence" value="ECO:0000318"/>
    <property type="project" value="GO_Central"/>
</dbReference>
<evidence type="ECO:0000256" key="4">
    <source>
        <dbReference type="ARBA" id="ARBA00022776"/>
    </source>
</evidence>
<keyword evidence="5" id="KW-0539">Nucleus</keyword>
<dbReference type="PANTHER" id="PTHR23168">
    <property type="entry name" value="MITOTIC SPINDLE ASSEMBLY CHECKPOINT PROTEIN MAD1 MITOTIC ARREST DEFICIENT-LIKE PROTEIN 1"/>
    <property type="match status" value="1"/>
</dbReference>
<evidence type="ECO:0000256" key="5">
    <source>
        <dbReference type="ARBA" id="ARBA00023242"/>
    </source>
</evidence>
<evidence type="ECO:0000256" key="3">
    <source>
        <dbReference type="ARBA" id="ARBA00022618"/>
    </source>
</evidence>
<evidence type="ECO:0000313" key="8">
    <source>
        <dbReference type="EMBL" id="EFJ38449.1"/>
    </source>
</evidence>
<dbReference type="Proteomes" id="UP000001514">
    <property type="component" value="Unassembled WGS sequence"/>
</dbReference>
<evidence type="ECO:0000256" key="1">
    <source>
        <dbReference type="ARBA" id="ARBA00004123"/>
    </source>
</evidence>
<gene>
    <name evidence="8" type="ORF">SELMODRAFT_402372</name>
</gene>
<dbReference type="AlphaFoldDB" id="D8QQF2"/>
<accession>D8QQF2</accession>
<dbReference type="GO" id="GO:0051315">
    <property type="term" value="P:attachment of mitotic spindle microtubules to kinetochore"/>
    <property type="evidence" value="ECO:0000318"/>
    <property type="project" value="GO_Central"/>
</dbReference>
<evidence type="ECO:0000256" key="6">
    <source>
        <dbReference type="ARBA" id="ARBA00023306"/>
    </source>
</evidence>
<dbReference type="Gramene" id="EFJ38449">
    <property type="protein sequence ID" value="EFJ38449"/>
    <property type="gene ID" value="SELMODRAFT_402372"/>
</dbReference>
<dbReference type="GO" id="GO:0072686">
    <property type="term" value="C:mitotic spindle"/>
    <property type="evidence" value="ECO:0000318"/>
    <property type="project" value="GO_Central"/>
</dbReference>
<keyword evidence="4" id="KW-0498">Mitosis</keyword>
<dbReference type="GO" id="GO:0051301">
    <property type="term" value="P:cell division"/>
    <property type="evidence" value="ECO:0007669"/>
    <property type="project" value="UniProtKB-KW"/>
</dbReference>
<dbReference type="PANTHER" id="PTHR23168:SF0">
    <property type="entry name" value="MITOTIC SPINDLE ASSEMBLY CHECKPOINT PROTEIN MAD1"/>
    <property type="match status" value="1"/>
</dbReference>
<dbReference type="Gene3D" id="3.30.457.60">
    <property type="match status" value="1"/>
</dbReference>
<dbReference type="InParanoid" id="D8QQF2"/>
<dbReference type="EMBL" id="GL377565">
    <property type="protein sequence ID" value="EFJ38449.1"/>
    <property type="molecule type" value="Genomic_DNA"/>
</dbReference>
<evidence type="ECO:0000313" key="9">
    <source>
        <dbReference type="Proteomes" id="UP000001514"/>
    </source>
</evidence>
<keyword evidence="3" id="KW-0132">Cell division</keyword>
<dbReference type="GO" id="GO:0007094">
    <property type="term" value="P:mitotic spindle assembly checkpoint signaling"/>
    <property type="evidence" value="ECO:0000318"/>
    <property type="project" value="GO_Central"/>
</dbReference>
<keyword evidence="9" id="KW-1185">Reference proteome</keyword>
<evidence type="ECO:0000256" key="2">
    <source>
        <dbReference type="ARBA" id="ARBA00008029"/>
    </source>
</evidence>
<proteinExistence type="inferred from homology"/>
<comment type="similarity">
    <text evidence="2">Belongs to the MAD1 family.</text>
</comment>
<organism evidence="9">
    <name type="scientific">Selaginella moellendorffii</name>
    <name type="common">Spikemoss</name>
    <dbReference type="NCBI Taxonomy" id="88036"/>
    <lineage>
        <taxon>Eukaryota</taxon>
        <taxon>Viridiplantae</taxon>
        <taxon>Streptophyta</taxon>
        <taxon>Embryophyta</taxon>
        <taxon>Tracheophyta</taxon>
        <taxon>Lycopodiopsida</taxon>
        <taxon>Selaginellales</taxon>
        <taxon>Selaginellaceae</taxon>
        <taxon>Selaginella</taxon>
    </lineage>
</organism>
<evidence type="ECO:0000256" key="7">
    <source>
        <dbReference type="SAM" id="Coils"/>
    </source>
</evidence>
<keyword evidence="6" id="KW-0131">Cell cycle</keyword>
<feature type="coiled-coil region" evidence="7">
    <location>
        <begin position="27"/>
        <end position="79"/>
    </location>
</feature>
<dbReference type="HOGENOM" id="CLU_881088_0_0_1"/>
<sequence length="316" mass="35312">MAKDVVEEKETIHVILYGMIDNNINTEKAEIRSKSEAETRAKEAENEVSSLKTELASLRDSSAKEIRRLERNIQGMGENNEFSMSKMNAENDACRRETECVSEELSYLLVQHGELEEQAIRSSRKKLSPGTPGSALMAGYRVKAILASYDDEESFLLQQHKAASSTSVLATPEKSKKRLGKNETIKVIEKESIGTSKELQVASDRLSAVKLHDLPFHLWNANRCNYGKKLESLKERTACGLIFGEIEKLNSAVTFQAPFGLLKSLSFSIQKMDMLANDYTTSPEINRQMTTFLGFKSIPVFIANLTLELFNKGTTG</sequence>
<dbReference type="GO" id="GO:0000776">
    <property type="term" value="C:kinetochore"/>
    <property type="evidence" value="ECO:0000318"/>
    <property type="project" value="GO_Central"/>
</dbReference>